<gene>
    <name evidence="2" type="ORF">Q8A70_05120</name>
</gene>
<dbReference type="InterPro" id="IPR002347">
    <property type="entry name" value="SDR_fam"/>
</dbReference>
<dbReference type="EMBL" id="JAUYVI010000002">
    <property type="protein sequence ID" value="MDQ7247032.1"/>
    <property type="molecule type" value="Genomic_DNA"/>
</dbReference>
<protein>
    <submittedName>
        <fullName evidence="2">NAD-dependent epimerase/dehydratase family protein</fullName>
    </submittedName>
</protein>
<keyword evidence="3" id="KW-1185">Reference proteome</keyword>
<dbReference type="InterPro" id="IPR017829">
    <property type="entry name" value="Hopanoid-assoc_sugar_epimerase"/>
</dbReference>
<feature type="domain" description="NAD-dependent epimerase/dehydratase" evidence="1">
    <location>
        <begin position="3"/>
        <end position="230"/>
    </location>
</feature>
<evidence type="ECO:0000259" key="1">
    <source>
        <dbReference type="Pfam" id="PF01370"/>
    </source>
</evidence>
<dbReference type="Proteomes" id="UP001230156">
    <property type="component" value="Unassembled WGS sequence"/>
</dbReference>
<dbReference type="Pfam" id="PF01370">
    <property type="entry name" value="Epimerase"/>
    <property type="match status" value="1"/>
</dbReference>
<reference evidence="3" key="1">
    <citation type="submission" date="2023-08" db="EMBL/GenBank/DDBJ databases">
        <title>Rhodospirillaceae gen. nov., a novel taxon isolated from the Yangtze River Yuezi River estuary sludge.</title>
        <authorList>
            <person name="Ruan L."/>
        </authorList>
    </citation>
    <scope>NUCLEOTIDE SEQUENCE [LARGE SCALE GENOMIC DNA]</scope>
    <source>
        <strain evidence="3">R-7</strain>
    </source>
</reference>
<proteinExistence type="predicted"/>
<dbReference type="PANTHER" id="PTHR48079:SF6">
    <property type="entry name" value="NAD(P)-BINDING DOMAIN-CONTAINING PROTEIN-RELATED"/>
    <property type="match status" value="1"/>
</dbReference>
<dbReference type="InterPro" id="IPR051783">
    <property type="entry name" value="NAD(P)-dependent_oxidoreduct"/>
</dbReference>
<organism evidence="2 3">
    <name type="scientific">Dongia sedimenti</name>
    <dbReference type="NCBI Taxonomy" id="3064282"/>
    <lineage>
        <taxon>Bacteria</taxon>
        <taxon>Pseudomonadati</taxon>
        <taxon>Pseudomonadota</taxon>
        <taxon>Alphaproteobacteria</taxon>
        <taxon>Rhodospirillales</taxon>
        <taxon>Dongiaceae</taxon>
        <taxon>Dongia</taxon>
    </lineage>
</organism>
<dbReference type="Gene3D" id="3.40.50.720">
    <property type="entry name" value="NAD(P)-binding Rossmann-like Domain"/>
    <property type="match status" value="1"/>
</dbReference>
<sequence>MTALVTGASGFVGSAVARALLDRGETVRTFVRPSSDRRNLENLNVDIRVGDLRDRASLDRAMQGCDTVFHVAADYRLWVPEPSEMFLANVDGTRNVMEAAGNAGVRRIVYTSSVATLGLPEGGEPANEETPVNEGDIISPYKQSKYAAEALVKRMVAEQGLPAVIVHPSTPIGPRDVKPTPTGKIVVEAARGRMPAFVDTGLNVVHVDDVAQGHLLAMERGAIGGHYILGAENLTLAEILGTVAEIVHRPAPKWRLPHDVVMPIAFLAELWARLTGREPFVTRDGVRLARKHMFFSSDHAIRSLGYQPRPAKVAIADAVSWFNQHGYLN</sequence>
<dbReference type="NCBIfam" id="TIGR03466">
    <property type="entry name" value="HpnA"/>
    <property type="match status" value="1"/>
</dbReference>
<evidence type="ECO:0000313" key="2">
    <source>
        <dbReference type="EMBL" id="MDQ7247032.1"/>
    </source>
</evidence>
<dbReference type="CDD" id="cd05228">
    <property type="entry name" value="AR_FR_like_1_SDR_e"/>
    <property type="match status" value="1"/>
</dbReference>
<dbReference type="PRINTS" id="PR00081">
    <property type="entry name" value="GDHRDH"/>
</dbReference>
<name>A0ABU0YIH9_9PROT</name>
<dbReference type="InterPro" id="IPR001509">
    <property type="entry name" value="Epimerase_deHydtase"/>
</dbReference>
<comment type="caution">
    <text evidence="2">The sequence shown here is derived from an EMBL/GenBank/DDBJ whole genome shotgun (WGS) entry which is preliminary data.</text>
</comment>
<dbReference type="PANTHER" id="PTHR48079">
    <property type="entry name" value="PROTEIN YEEZ"/>
    <property type="match status" value="1"/>
</dbReference>
<dbReference type="SUPFAM" id="SSF51735">
    <property type="entry name" value="NAD(P)-binding Rossmann-fold domains"/>
    <property type="match status" value="1"/>
</dbReference>
<evidence type="ECO:0000313" key="3">
    <source>
        <dbReference type="Proteomes" id="UP001230156"/>
    </source>
</evidence>
<dbReference type="RefSeq" id="WP_379954442.1">
    <property type="nucleotide sequence ID" value="NZ_JAUYVI010000002.1"/>
</dbReference>
<accession>A0ABU0YIH9</accession>
<dbReference type="InterPro" id="IPR036291">
    <property type="entry name" value="NAD(P)-bd_dom_sf"/>
</dbReference>